<evidence type="ECO:0000256" key="2">
    <source>
        <dbReference type="SAM" id="SignalP"/>
    </source>
</evidence>
<dbReference type="EMBL" id="MU859323">
    <property type="protein sequence ID" value="KAK3947684.1"/>
    <property type="molecule type" value="Genomic_DNA"/>
</dbReference>
<protein>
    <submittedName>
        <fullName evidence="3">Uncharacterized protein</fullName>
    </submittedName>
</protein>
<sequence length="569" mass="61750">MANTPNSPSLLWLLFVFVSAAHALVAADTAKTESLQLFETDTLMISSPELKLSSITGTRRVTPNRTETTFSTRTVLFVVTEDERGQAFETTGTGVEISVSSSASLSKTKTTSRSSAWPFTIIPFLKASITKVKSAPATATAASDMDMSNTDMANNDAVNNDAVNNDAVSNDIVNTETGQRSESEITKTHSADSVFVSVILTPIDTGIILSTERVVEVATGSATITTTDKATTTAIKTVTVTRSRTFFSTSIVKPHADIPSPTGTGTTSRAHRTTTTTTVPEHTKTITSTRTTRTTTTDPAPQQQQQPQQQQDVPAPAAVDPVVVTVIVTASSKPTYTPQLNTSPLTNPLLHAAPLPPSPKGIASLYHPPQNRLLNCYHTGRWESRADMIKSITSFCRYLSREAHGLSGPHPKPDESMSPPKFYIPSTPYDTSPPPDAPDLEAMEAALEYLEEEDNNNNKDKNVSYPLPLVGYRQHQFNFVDMGFVLPYTHVLVSLEVKPGCEWPFSQQECNAYLRIPVDQCQRGSGEQFKKGGTVQGRTGMACGRPAGWAIANWNGCRGRARPKRDWGR</sequence>
<proteinExistence type="predicted"/>
<reference evidence="3" key="2">
    <citation type="submission" date="2023-06" db="EMBL/GenBank/DDBJ databases">
        <authorList>
            <consortium name="Lawrence Berkeley National Laboratory"/>
            <person name="Mondo S.J."/>
            <person name="Hensen N."/>
            <person name="Bonometti L."/>
            <person name="Westerberg I."/>
            <person name="Brannstrom I.O."/>
            <person name="Guillou S."/>
            <person name="Cros-Aarteil S."/>
            <person name="Calhoun S."/>
            <person name="Haridas S."/>
            <person name="Kuo A."/>
            <person name="Pangilinan J."/>
            <person name="Riley R."/>
            <person name="Labutti K."/>
            <person name="Andreopoulos B."/>
            <person name="Lipzen A."/>
            <person name="Chen C."/>
            <person name="Yanf M."/>
            <person name="Daum C."/>
            <person name="Ng V."/>
            <person name="Clum A."/>
            <person name="Steindorff A."/>
            <person name="Ohm R."/>
            <person name="Martin F."/>
            <person name="Silar P."/>
            <person name="Natvig D."/>
            <person name="Lalanne C."/>
            <person name="Gautier V."/>
            <person name="Ament-Velasquez S.L."/>
            <person name="Kruys A."/>
            <person name="Hutchinson M.I."/>
            <person name="Powell A.J."/>
            <person name="Barry K."/>
            <person name="Miller A.N."/>
            <person name="Grigoriev I.V."/>
            <person name="Debuchy R."/>
            <person name="Gladieux P."/>
            <person name="Thoren M.H."/>
            <person name="Johannesson H."/>
        </authorList>
    </citation>
    <scope>NUCLEOTIDE SEQUENCE</scope>
    <source>
        <strain evidence="3">CBS 626.80</strain>
    </source>
</reference>
<dbReference type="Proteomes" id="UP001303222">
    <property type="component" value="Unassembled WGS sequence"/>
</dbReference>
<keyword evidence="4" id="KW-1185">Reference proteome</keyword>
<gene>
    <name evidence="3" type="ORF">QBC32DRAFT_401427</name>
</gene>
<name>A0AAN6NM89_9PEZI</name>
<evidence type="ECO:0000256" key="1">
    <source>
        <dbReference type="SAM" id="MobiDB-lite"/>
    </source>
</evidence>
<feature type="region of interest" description="Disordered" evidence="1">
    <location>
        <begin position="254"/>
        <end position="316"/>
    </location>
</feature>
<dbReference type="AlphaFoldDB" id="A0AAN6NM89"/>
<keyword evidence="2" id="KW-0732">Signal</keyword>
<accession>A0AAN6NM89</accession>
<evidence type="ECO:0000313" key="3">
    <source>
        <dbReference type="EMBL" id="KAK3947684.1"/>
    </source>
</evidence>
<feature type="signal peptide" evidence="2">
    <location>
        <begin position="1"/>
        <end position="23"/>
    </location>
</feature>
<evidence type="ECO:0000313" key="4">
    <source>
        <dbReference type="Proteomes" id="UP001303222"/>
    </source>
</evidence>
<feature type="compositionally biased region" description="Low complexity" evidence="1">
    <location>
        <begin position="262"/>
        <end position="316"/>
    </location>
</feature>
<feature type="chain" id="PRO_5042914905" evidence="2">
    <location>
        <begin position="24"/>
        <end position="569"/>
    </location>
</feature>
<comment type="caution">
    <text evidence="3">The sequence shown here is derived from an EMBL/GenBank/DDBJ whole genome shotgun (WGS) entry which is preliminary data.</text>
</comment>
<organism evidence="3 4">
    <name type="scientific">Pseudoneurospora amorphoporcata</name>
    <dbReference type="NCBI Taxonomy" id="241081"/>
    <lineage>
        <taxon>Eukaryota</taxon>
        <taxon>Fungi</taxon>
        <taxon>Dikarya</taxon>
        <taxon>Ascomycota</taxon>
        <taxon>Pezizomycotina</taxon>
        <taxon>Sordariomycetes</taxon>
        <taxon>Sordariomycetidae</taxon>
        <taxon>Sordariales</taxon>
        <taxon>Sordariaceae</taxon>
        <taxon>Pseudoneurospora</taxon>
    </lineage>
</organism>
<reference evidence="3" key="1">
    <citation type="journal article" date="2023" name="Mol. Phylogenet. Evol.">
        <title>Genome-scale phylogeny and comparative genomics of the fungal order Sordariales.</title>
        <authorList>
            <person name="Hensen N."/>
            <person name="Bonometti L."/>
            <person name="Westerberg I."/>
            <person name="Brannstrom I.O."/>
            <person name="Guillou S."/>
            <person name="Cros-Aarteil S."/>
            <person name="Calhoun S."/>
            <person name="Haridas S."/>
            <person name="Kuo A."/>
            <person name="Mondo S."/>
            <person name="Pangilinan J."/>
            <person name="Riley R."/>
            <person name="LaButti K."/>
            <person name="Andreopoulos B."/>
            <person name="Lipzen A."/>
            <person name="Chen C."/>
            <person name="Yan M."/>
            <person name="Daum C."/>
            <person name="Ng V."/>
            <person name="Clum A."/>
            <person name="Steindorff A."/>
            <person name="Ohm R.A."/>
            <person name="Martin F."/>
            <person name="Silar P."/>
            <person name="Natvig D.O."/>
            <person name="Lalanne C."/>
            <person name="Gautier V."/>
            <person name="Ament-Velasquez S.L."/>
            <person name="Kruys A."/>
            <person name="Hutchinson M.I."/>
            <person name="Powell A.J."/>
            <person name="Barry K."/>
            <person name="Miller A.N."/>
            <person name="Grigoriev I.V."/>
            <person name="Debuchy R."/>
            <person name="Gladieux P."/>
            <person name="Hiltunen Thoren M."/>
            <person name="Johannesson H."/>
        </authorList>
    </citation>
    <scope>NUCLEOTIDE SEQUENCE</scope>
    <source>
        <strain evidence="3">CBS 626.80</strain>
    </source>
</reference>